<keyword evidence="8" id="KW-1185">Reference proteome</keyword>
<evidence type="ECO:0000256" key="4">
    <source>
        <dbReference type="SAM" id="Phobius"/>
    </source>
</evidence>
<dbReference type="SUPFAM" id="SSF55073">
    <property type="entry name" value="Nucleotide cyclase"/>
    <property type="match status" value="1"/>
</dbReference>
<dbReference type="Pfam" id="PF00111">
    <property type="entry name" value="Fer2"/>
    <property type="match status" value="1"/>
</dbReference>
<dbReference type="InterPro" id="IPR034804">
    <property type="entry name" value="SQR/QFR_C/D"/>
</dbReference>
<dbReference type="InterPro" id="IPR029787">
    <property type="entry name" value="Nucleotide_cyclase"/>
</dbReference>
<dbReference type="InterPro" id="IPR001041">
    <property type="entry name" value="2Fe-2S_ferredoxin-type"/>
</dbReference>
<feature type="domain" description="Guanylate cyclase" evidence="5">
    <location>
        <begin position="371"/>
        <end position="499"/>
    </location>
</feature>
<keyword evidence="4" id="KW-0812">Transmembrane</keyword>
<gene>
    <name evidence="7" type="ORF">ACFOEX_07940</name>
</gene>
<dbReference type="InterPro" id="IPR050697">
    <property type="entry name" value="Adenylyl/Guanylyl_Cyclase_3/4"/>
</dbReference>
<proteinExistence type="predicted"/>
<dbReference type="Gene3D" id="3.30.70.1230">
    <property type="entry name" value="Nucleotide cyclase"/>
    <property type="match status" value="1"/>
</dbReference>
<dbReference type="SUPFAM" id="SSF81343">
    <property type="entry name" value="Fumarate reductase respiratory complex transmembrane subunits"/>
    <property type="match status" value="1"/>
</dbReference>
<name>A0ABV7LEE0_9HYPH</name>
<sequence length="578" mass="61328">MRNLLLGAPAQKLRLVSGLALFAFAAAHFINAALGLVSLEAMETFRLWRTQVTRSAPGGVILGLALAAHVALALARVAGRRSLRLRPWEWAQLLSGFAIPFLLFPHIVNTRAASTFFGVNDTYAYELARMWPGSAGYQSALLLLVWAHACLGLHMWLRQEPRYLRWAPALLSLAVLVPALALAGFAVQGREMAEALAAPGAREALRRASNWPDAAAEARLDVWRELSWRGFYALAAVAAAVAAGRLLAARLSSGVCVVDYAGGPAVQARRGDTILETSRAHGVPHHSACGGRARCSTCRVRVIHGMQSLSPPDETEMATLRAIGAGADVRLACQARIMGPVTVMRLLAPQRGVKQPFAGQHDAAGVEREFAVLFADIRGFTRMSEARLPYDTVFVLNRVFAVLGAAIEQAGGRIEKYIGDGLLALFDGPDGARDALLAAREIDLALDQLNQDLAGELDEPVRVALALHVGPLVVGRIGWGGSAAITVIGPTVNVASRIESIAKQEDVQLAFSLAAAESAGLAPSCAALRRQAFQVKGVAGPVEVVLAPRARDLPLGDVAPRRAAAARPAGREPARLSA</sequence>
<comment type="subcellular location">
    <subcellularLocation>
        <location evidence="1">Cell membrane</location>
        <topology evidence="1">Multi-pass membrane protein</topology>
    </subcellularLocation>
</comment>
<dbReference type="PROSITE" id="PS50125">
    <property type="entry name" value="GUANYLATE_CYCLASE_2"/>
    <property type="match status" value="1"/>
</dbReference>
<dbReference type="InterPro" id="IPR036010">
    <property type="entry name" value="2Fe-2S_ferredoxin-like_sf"/>
</dbReference>
<dbReference type="CDD" id="cd07302">
    <property type="entry name" value="CHD"/>
    <property type="match status" value="1"/>
</dbReference>
<reference evidence="8" key="1">
    <citation type="journal article" date="2019" name="Int. J. Syst. Evol. Microbiol.">
        <title>The Global Catalogue of Microorganisms (GCM) 10K type strain sequencing project: providing services to taxonomists for standard genome sequencing and annotation.</title>
        <authorList>
            <consortium name="The Broad Institute Genomics Platform"/>
            <consortium name="The Broad Institute Genome Sequencing Center for Infectious Disease"/>
            <person name="Wu L."/>
            <person name="Ma J."/>
        </authorList>
    </citation>
    <scope>NUCLEOTIDE SEQUENCE [LARGE SCALE GENOMIC DNA]</scope>
    <source>
        <strain evidence="8">CCM 7941</strain>
    </source>
</reference>
<feature type="transmembrane region" description="Helical" evidence="4">
    <location>
        <begin position="135"/>
        <end position="157"/>
    </location>
</feature>
<dbReference type="PANTHER" id="PTHR43081">
    <property type="entry name" value="ADENYLATE CYCLASE, TERMINAL-DIFFERENTIATION SPECIFIC-RELATED"/>
    <property type="match status" value="1"/>
</dbReference>
<keyword evidence="3 4" id="KW-0472">Membrane</keyword>
<dbReference type="PANTHER" id="PTHR43081:SF17">
    <property type="entry name" value="BLL5647 PROTEIN"/>
    <property type="match status" value="1"/>
</dbReference>
<feature type="transmembrane region" description="Helical" evidence="4">
    <location>
        <begin position="90"/>
        <end position="108"/>
    </location>
</feature>
<dbReference type="SUPFAM" id="SSF54292">
    <property type="entry name" value="2Fe-2S ferredoxin-like"/>
    <property type="match status" value="1"/>
</dbReference>
<dbReference type="PROSITE" id="PS51085">
    <property type="entry name" value="2FE2S_FER_2"/>
    <property type="match status" value="1"/>
</dbReference>
<evidence type="ECO:0000259" key="6">
    <source>
        <dbReference type="PROSITE" id="PS51085"/>
    </source>
</evidence>
<evidence type="ECO:0000259" key="5">
    <source>
        <dbReference type="PROSITE" id="PS50125"/>
    </source>
</evidence>
<dbReference type="RefSeq" id="WP_376832274.1">
    <property type="nucleotide sequence ID" value="NZ_JBHLWR010000006.1"/>
</dbReference>
<dbReference type="InterPro" id="IPR012675">
    <property type="entry name" value="Beta-grasp_dom_sf"/>
</dbReference>
<evidence type="ECO:0000256" key="1">
    <source>
        <dbReference type="ARBA" id="ARBA00004651"/>
    </source>
</evidence>
<dbReference type="Proteomes" id="UP001595536">
    <property type="component" value="Unassembled WGS sequence"/>
</dbReference>
<feature type="domain" description="2Fe-2S ferredoxin-type" evidence="6">
    <location>
        <begin position="253"/>
        <end position="349"/>
    </location>
</feature>
<organism evidence="7 8">
    <name type="scientific">Camelimonas abortus</name>
    <dbReference type="NCBI Taxonomy" id="1017184"/>
    <lineage>
        <taxon>Bacteria</taxon>
        <taxon>Pseudomonadati</taxon>
        <taxon>Pseudomonadota</taxon>
        <taxon>Alphaproteobacteria</taxon>
        <taxon>Hyphomicrobiales</taxon>
        <taxon>Chelatococcaceae</taxon>
        <taxon>Camelimonas</taxon>
    </lineage>
</organism>
<evidence type="ECO:0000256" key="3">
    <source>
        <dbReference type="ARBA" id="ARBA00023136"/>
    </source>
</evidence>
<keyword evidence="2" id="KW-1003">Cell membrane</keyword>
<comment type="caution">
    <text evidence="7">The sequence shown here is derived from an EMBL/GenBank/DDBJ whole genome shotgun (WGS) entry which is preliminary data.</text>
</comment>
<feature type="transmembrane region" description="Helical" evidence="4">
    <location>
        <begin position="169"/>
        <end position="187"/>
    </location>
</feature>
<evidence type="ECO:0000313" key="8">
    <source>
        <dbReference type="Proteomes" id="UP001595536"/>
    </source>
</evidence>
<dbReference type="Pfam" id="PF00211">
    <property type="entry name" value="Guanylate_cyc"/>
    <property type="match status" value="1"/>
</dbReference>
<dbReference type="InterPro" id="IPR001054">
    <property type="entry name" value="A/G_cyclase"/>
</dbReference>
<dbReference type="CDD" id="cd00207">
    <property type="entry name" value="fer2"/>
    <property type="match status" value="1"/>
</dbReference>
<dbReference type="EMBL" id="JBHRUV010000033">
    <property type="protein sequence ID" value="MFC3266282.1"/>
    <property type="molecule type" value="Genomic_DNA"/>
</dbReference>
<feature type="transmembrane region" description="Helical" evidence="4">
    <location>
        <begin position="59"/>
        <end position="78"/>
    </location>
</feature>
<protein>
    <submittedName>
        <fullName evidence="7">Adenylate/guanylate cyclase domain-containing protein</fullName>
    </submittedName>
</protein>
<accession>A0ABV7LEE0</accession>
<dbReference type="SMART" id="SM00044">
    <property type="entry name" value="CYCc"/>
    <property type="match status" value="1"/>
</dbReference>
<evidence type="ECO:0000313" key="7">
    <source>
        <dbReference type="EMBL" id="MFC3266282.1"/>
    </source>
</evidence>
<keyword evidence="4" id="KW-1133">Transmembrane helix</keyword>
<evidence type="ECO:0000256" key="2">
    <source>
        <dbReference type="ARBA" id="ARBA00022475"/>
    </source>
</evidence>
<dbReference type="Gene3D" id="3.10.20.30">
    <property type="match status" value="1"/>
</dbReference>